<sequence>KISPECDIFISFSKTIDHIKLSQTLDTGATTIQASPHCEIIESTKAF</sequence>
<feature type="non-terminal residue" evidence="1">
    <location>
        <position position="1"/>
    </location>
</feature>
<keyword evidence="2" id="KW-1185">Reference proteome</keyword>
<dbReference type="EMBL" id="CAJVQC010094824">
    <property type="protein sequence ID" value="CAG8828040.1"/>
    <property type="molecule type" value="Genomic_DNA"/>
</dbReference>
<dbReference type="Proteomes" id="UP000789920">
    <property type="component" value="Unassembled WGS sequence"/>
</dbReference>
<name>A0ACA9S5D8_9GLOM</name>
<evidence type="ECO:0000313" key="2">
    <source>
        <dbReference type="Proteomes" id="UP000789920"/>
    </source>
</evidence>
<gene>
    <name evidence="1" type="ORF">RPERSI_LOCUS27138</name>
</gene>
<proteinExistence type="predicted"/>
<evidence type="ECO:0000313" key="1">
    <source>
        <dbReference type="EMBL" id="CAG8828040.1"/>
    </source>
</evidence>
<reference evidence="1" key="1">
    <citation type="submission" date="2021-06" db="EMBL/GenBank/DDBJ databases">
        <authorList>
            <person name="Kallberg Y."/>
            <person name="Tangrot J."/>
            <person name="Rosling A."/>
        </authorList>
    </citation>
    <scope>NUCLEOTIDE SEQUENCE</scope>
    <source>
        <strain evidence="1">MA461A</strain>
    </source>
</reference>
<feature type="non-terminal residue" evidence="1">
    <location>
        <position position="47"/>
    </location>
</feature>
<protein>
    <submittedName>
        <fullName evidence="1">3759_t:CDS:1</fullName>
    </submittedName>
</protein>
<comment type="caution">
    <text evidence="1">The sequence shown here is derived from an EMBL/GenBank/DDBJ whole genome shotgun (WGS) entry which is preliminary data.</text>
</comment>
<accession>A0ACA9S5D8</accession>
<organism evidence="1 2">
    <name type="scientific">Racocetra persica</name>
    <dbReference type="NCBI Taxonomy" id="160502"/>
    <lineage>
        <taxon>Eukaryota</taxon>
        <taxon>Fungi</taxon>
        <taxon>Fungi incertae sedis</taxon>
        <taxon>Mucoromycota</taxon>
        <taxon>Glomeromycotina</taxon>
        <taxon>Glomeromycetes</taxon>
        <taxon>Diversisporales</taxon>
        <taxon>Gigasporaceae</taxon>
        <taxon>Racocetra</taxon>
    </lineage>
</organism>